<dbReference type="InterPro" id="IPR009057">
    <property type="entry name" value="Homeodomain-like_sf"/>
</dbReference>
<evidence type="ECO:0000256" key="2">
    <source>
        <dbReference type="ARBA" id="ARBA00023125"/>
    </source>
</evidence>
<keyword evidence="1" id="KW-0805">Transcription regulation</keyword>
<dbReference type="PANTHER" id="PTHR43280">
    <property type="entry name" value="ARAC-FAMILY TRANSCRIPTIONAL REGULATOR"/>
    <property type="match status" value="1"/>
</dbReference>
<keyword evidence="2" id="KW-0238">DNA-binding</keyword>
<evidence type="ECO:0000256" key="1">
    <source>
        <dbReference type="ARBA" id="ARBA00023015"/>
    </source>
</evidence>
<dbReference type="Gene3D" id="1.10.10.60">
    <property type="entry name" value="Homeodomain-like"/>
    <property type="match status" value="1"/>
</dbReference>
<evidence type="ECO:0000259" key="4">
    <source>
        <dbReference type="PROSITE" id="PS01124"/>
    </source>
</evidence>
<dbReference type="PROSITE" id="PS00041">
    <property type="entry name" value="HTH_ARAC_FAMILY_1"/>
    <property type="match status" value="1"/>
</dbReference>
<organism evidence="5 6">
    <name type="scientific">Emticicia soli</name>
    <dbReference type="NCBI Taxonomy" id="2027878"/>
    <lineage>
        <taxon>Bacteria</taxon>
        <taxon>Pseudomonadati</taxon>
        <taxon>Bacteroidota</taxon>
        <taxon>Cytophagia</taxon>
        <taxon>Cytophagales</taxon>
        <taxon>Leadbetterellaceae</taxon>
        <taxon>Emticicia</taxon>
    </lineage>
</organism>
<name>A0ABW5JE20_9BACT</name>
<evidence type="ECO:0000256" key="3">
    <source>
        <dbReference type="ARBA" id="ARBA00023163"/>
    </source>
</evidence>
<dbReference type="PROSITE" id="PS01124">
    <property type="entry name" value="HTH_ARAC_FAMILY_2"/>
    <property type="match status" value="1"/>
</dbReference>
<dbReference type="InterPro" id="IPR018060">
    <property type="entry name" value="HTH_AraC"/>
</dbReference>
<proteinExistence type="predicted"/>
<dbReference type="Pfam" id="PF12833">
    <property type="entry name" value="HTH_18"/>
    <property type="match status" value="1"/>
</dbReference>
<dbReference type="EMBL" id="JBHULC010000039">
    <property type="protein sequence ID" value="MFD2523903.1"/>
    <property type="molecule type" value="Genomic_DNA"/>
</dbReference>
<gene>
    <name evidence="5" type="ORF">ACFSR2_23585</name>
</gene>
<evidence type="ECO:0000313" key="5">
    <source>
        <dbReference type="EMBL" id="MFD2523903.1"/>
    </source>
</evidence>
<keyword evidence="3" id="KW-0804">Transcription</keyword>
<evidence type="ECO:0000313" key="6">
    <source>
        <dbReference type="Proteomes" id="UP001597510"/>
    </source>
</evidence>
<dbReference type="PANTHER" id="PTHR43280:SF28">
    <property type="entry name" value="HTH-TYPE TRANSCRIPTIONAL ACTIVATOR RHAS"/>
    <property type="match status" value="1"/>
</dbReference>
<dbReference type="SMART" id="SM00342">
    <property type="entry name" value="HTH_ARAC"/>
    <property type="match status" value="1"/>
</dbReference>
<sequence length="186" mass="21890">MKLYVKFMVSIRCKMLVKAELERLGLNYRTIDLGEVEIEESLTEEQNKQLKANLLKSGLELMDDKKAILIQKIKNVIIEMVHYEDELLKVKNSEYISEKLKYDYTYLANLFSEATGITIEHFIIIHKIERVKELLIYNELNLTEISYRLNYSSVAHLSNQFKKITGLTPSFFKSLKQKKRTPIEHI</sequence>
<dbReference type="RefSeq" id="WP_340238857.1">
    <property type="nucleotide sequence ID" value="NZ_JBBEWC010000010.1"/>
</dbReference>
<feature type="domain" description="HTH araC/xylS-type" evidence="4">
    <location>
        <begin position="71"/>
        <end position="175"/>
    </location>
</feature>
<comment type="caution">
    <text evidence="5">The sequence shown here is derived from an EMBL/GenBank/DDBJ whole genome shotgun (WGS) entry which is preliminary data.</text>
</comment>
<keyword evidence="6" id="KW-1185">Reference proteome</keyword>
<dbReference type="SUPFAM" id="SSF46689">
    <property type="entry name" value="Homeodomain-like"/>
    <property type="match status" value="1"/>
</dbReference>
<dbReference type="Proteomes" id="UP001597510">
    <property type="component" value="Unassembled WGS sequence"/>
</dbReference>
<protein>
    <submittedName>
        <fullName evidence="5">Helix-turn-helix domain-containing protein</fullName>
    </submittedName>
</protein>
<reference evidence="6" key="1">
    <citation type="journal article" date="2019" name="Int. J. Syst. Evol. Microbiol.">
        <title>The Global Catalogue of Microorganisms (GCM) 10K type strain sequencing project: providing services to taxonomists for standard genome sequencing and annotation.</title>
        <authorList>
            <consortium name="The Broad Institute Genomics Platform"/>
            <consortium name="The Broad Institute Genome Sequencing Center for Infectious Disease"/>
            <person name="Wu L."/>
            <person name="Ma J."/>
        </authorList>
    </citation>
    <scope>NUCLEOTIDE SEQUENCE [LARGE SCALE GENOMIC DNA]</scope>
    <source>
        <strain evidence="6">KCTC 52344</strain>
    </source>
</reference>
<dbReference type="InterPro" id="IPR018062">
    <property type="entry name" value="HTH_AraC-typ_CS"/>
</dbReference>
<accession>A0ABW5JE20</accession>